<keyword evidence="5" id="KW-0175">Coiled coil</keyword>
<dbReference type="InterPro" id="IPR029095">
    <property type="entry name" value="NarX-like_N"/>
</dbReference>
<dbReference type="Gene3D" id="6.10.340.10">
    <property type="match status" value="1"/>
</dbReference>
<comment type="caution">
    <text evidence="8">The sequence shown here is derived from an EMBL/GenBank/DDBJ whole genome shotgun (WGS) entry which is preliminary data.</text>
</comment>
<comment type="subcellular location">
    <subcellularLocation>
        <location evidence="1">Membrane</location>
        <topology evidence="1">Multi-pass membrane protein</topology>
    </subcellularLocation>
</comment>
<dbReference type="CDD" id="cd06225">
    <property type="entry name" value="HAMP"/>
    <property type="match status" value="1"/>
</dbReference>
<dbReference type="Pfam" id="PF13675">
    <property type="entry name" value="PilJ"/>
    <property type="match status" value="1"/>
</dbReference>
<evidence type="ECO:0000256" key="1">
    <source>
        <dbReference type="ARBA" id="ARBA00004141"/>
    </source>
</evidence>
<keyword evidence="9" id="KW-1185">Reference proteome</keyword>
<accession>A0ABT7CTQ8</accession>
<organism evidence="8 9">
    <name type="scientific">Xanthocytophaga flava</name>
    <dbReference type="NCBI Taxonomy" id="3048013"/>
    <lineage>
        <taxon>Bacteria</taxon>
        <taxon>Pseudomonadati</taxon>
        <taxon>Bacteroidota</taxon>
        <taxon>Cytophagia</taxon>
        <taxon>Cytophagales</taxon>
        <taxon>Rhodocytophagaceae</taxon>
        <taxon>Xanthocytophaga</taxon>
    </lineage>
</organism>
<dbReference type="Gene3D" id="3.30.450.40">
    <property type="match status" value="1"/>
</dbReference>
<reference evidence="8 9" key="1">
    <citation type="submission" date="2023-05" db="EMBL/GenBank/DDBJ databases">
        <authorList>
            <person name="Zhang X."/>
        </authorList>
    </citation>
    <scope>NUCLEOTIDE SEQUENCE [LARGE SCALE GENOMIC DNA]</scope>
    <source>
        <strain evidence="8 9">DM2B3-1</strain>
    </source>
</reference>
<evidence type="ECO:0000313" key="8">
    <source>
        <dbReference type="EMBL" id="MDJ1497158.1"/>
    </source>
</evidence>
<dbReference type="Pfam" id="PF13185">
    <property type="entry name" value="GAF_2"/>
    <property type="match status" value="1"/>
</dbReference>
<keyword evidence="2 6" id="KW-0812">Transmembrane</keyword>
<evidence type="ECO:0000256" key="4">
    <source>
        <dbReference type="ARBA" id="ARBA00023136"/>
    </source>
</evidence>
<dbReference type="PANTHER" id="PTHR32089:SF112">
    <property type="entry name" value="LYSOZYME-LIKE PROTEIN-RELATED"/>
    <property type="match status" value="1"/>
</dbReference>
<feature type="domain" description="HAMP" evidence="7">
    <location>
        <begin position="185"/>
        <end position="237"/>
    </location>
</feature>
<evidence type="ECO:0000256" key="3">
    <source>
        <dbReference type="ARBA" id="ARBA00022989"/>
    </source>
</evidence>
<gene>
    <name evidence="8" type="ORF">QNI19_29740</name>
</gene>
<feature type="transmembrane region" description="Helical" evidence="6">
    <location>
        <begin position="163"/>
        <end position="183"/>
    </location>
</feature>
<evidence type="ECO:0000259" key="7">
    <source>
        <dbReference type="PROSITE" id="PS50885"/>
    </source>
</evidence>
<dbReference type="PANTHER" id="PTHR32089">
    <property type="entry name" value="METHYL-ACCEPTING CHEMOTAXIS PROTEIN MCPB"/>
    <property type="match status" value="1"/>
</dbReference>
<evidence type="ECO:0000256" key="6">
    <source>
        <dbReference type="SAM" id="Phobius"/>
    </source>
</evidence>
<dbReference type="EMBL" id="JASJOT010000029">
    <property type="protein sequence ID" value="MDJ1497158.1"/>
    <property type="molecule type" value="Genomic_DNA"/>
</dbReference>
<evidence type="ECO:0000256" key="5">
    <source>
        <dbReference type="SAM" id="Coils"/>
    </source>
</evidence>
<dbReference type="SMART" id="SM00304">
    <property type="entry name" value="HAMP"/>
    <property type="match status" value="1"/>
</dbReference>
<dbReference type="SUPFAM" id="SSF158472">
    <property type="entry name" value="HAMP domain-like"/>
    <property type="match status" value="1"/>
</dbReference>
<dbReference type="SUPFAM" id="SSF55781">
    <property type="entry name" value="GAF domain-like"/>
    <property type="match status" value="1"/>
</dbReference>
<evidence type="ECO:0000256" key="2">
    <source>
        <dbReference type="ARBA" id="ARBA00022692"/>
    </source>
</evidence>
<proteinExistence type="predicted"/>
<protein>
    <submittedName>
        <fullName evidence="8">GAF domain-containing protein</fullName>
    </submittedName>
</protein>
<dbReference type="Pfam" id="PF00672">
    <property type="entry name" value="HAMP"/>
    <property type="match status" value="1"/>
</dbReference>
<keyword evidence="3 6" id="KW-1133">Transmembrane helix</keyword>
<evidence type="ECO:0000313" key="9">
    <source>
        <dbReference type="Proteomes" id="UP001228581"/>
    </source>
</evidence>
<sequence>MNLNSQLVDVAGRNRMLSQRIAAFSLLATTATGDMAASAKEELSKALTLHISSVKVLKEGGVPAQTETYMLFPPASPQVLAELNEVETLLSDYQDRTKTLTEADVSVETKKDSATIALASIQMQKSINQLGQKIIKGALLVHNQKVVSLLVQQAEITKTNFNIYLLFLLLVNVSLLGGVYWAVKQLIGKPIEEISTISDRIADGDLSRQIAYESADEMGRIARSINLLISDLKNSAAFVNEIEKGNLEATYKVKVNEQIAVEDNLPKAILQMRDRLRQISIEDARRNWLNEGLAQFNEVIRTQAEDLNELSLVLIRQLIKYLPANQGGIYLLSGNMDRARGLESGAYLELLACVAFNRRKYIDQRIPVEEGLLGSCVLEGQSILLTQIPHTYLRITSGLGEETPACLLLVPLFNNRKEVIGVIELASFETFESHQQDFVERLSEMIGSTFQNVRNAQETKHLLAQTQQLSEEMKAQEEELRQNLEELMATQEEMRRRESQNPKEPATQAHFVYVKGDGMMKWAKKNQTT</sequence>
<dbReference type="Proteomes" id="UP001228581">
    <property type="component" value="Unassembled WGS sequence"/>
</dbReference>
<dbReference type="SMART" id="SM00065">
    <property type="entry name" value="GAF"/>
    <property type="match status" value="1"/>
</dbReference>
<dbReference type="InterPro" id="IPR003660">
    <property type="entry name" value="HAMP_dom"/>
</dbReference>
<feature type="coiled-coil region" evidence="5">
    <location>
        <begin position="456"/>
        <end position="501"/>
    </location>
</feature>
<dbReference type="PROSITE" id="PS50885">
    <property type="entry name" value="HAMP"/>
    <property type="match status" value="1"/>
</dbReference>
<keyword evidence="4 6" id="KW-0472">Membrane</keyword>
<name>A0ABT7CTQ8_9BACT</name>
<dbReference type="InterPro" id="IPR003018">
    <property type="entry name" value="GAF"/>
</dbReference>
<dbReference type="InterPro" id="IPR029016">
    <property type="entry name" value="GAF-like_dom_sf"/>
</dbReference>
<dbReference type="RefSeq" id="WP_314002518.1">
    <property type="nucleotide sequence ID" value="NZ_JASJOT010000029.1"/>
</dbReference>